<evidence type="ECO:0000256" key="4">
    <source>
        <dbReference type="ARBA" id="ARBA00022679"/>
    </source>
</evidence>
<evidence type="ECO:0000256" key="8">
    <source>
        <dbReference type="ARBA" id="ARBA00022842"/>
    </source>
</evidence>
<dbReference type="FunFam" id="1.10.20.140:FF:000001">
    <property type="entry name" value="tRNA dimethylallyltransferase"/>
    <property type="match status" value="1"/>
</dbReference>
<gene>
    <name evidence="10" type="primary">miaA</name>
    <name evidence="14" type="ORF">EV699_1278</name>
</gene>
<evidence type="ECO:0000256" key="12">
    <source>
        <dbReference type="RuleBase" id="RU003784"/>
    </source>
</evidence>
<comment type="cofactor">
    <cofactor evidence="1 10">
        <name>Mg(2+)</name>
        <dbReference type="ChEBI" id="CHEBI:18420"/>
    </cofactor>
</comment>
<evidence type="ECO:0000256" key="13">
    <source>
        <dbReference type="RuleBase" id="RU003785"/>
    </source>
</evidence>
<comment type="similarity">
    <text evidence="3 10 13">Belongs to the IPP transferase family.</text>
</comment>
<dbReference type="GO" id="GO:0006400">
    <property type="term" value="P:tRNA modification"/>
    <property type="evidence" value="ECO:0007669"/>
    <property type="project" value="TreeGrafter"/>
</dbReference>
<organism evidence="14 15">
    <name type="scientific">Plasticicumulans lactativorans</name>
    <dbReference type="NCBI Taxonomy" id="1133106"/>
    <lineage>
        <taxon>Bacteria</taxon>
        <taxon>Pseudomonadati</taxon>
        <taxon>Pseudomonadota</taxon>
        <taxon>Gammaproteobacteria</taxon>
        <taxon>Candidatus Competibacteraceae</taxon>
        <taxon>Plasticicumulans</taxon>
    </lineage>
</organism>
<comment type="function">
    <text evidence="2 10 12">Catalyzes the transfer of a dimethylallyl group onto the adenine at position 37 in tRNAs that read codons beginning with uridine, leading to the formation of N6-(dimethylallyl)adenosine (i(6)A).</text>
</comment>
<comment type="caution">
    <text evidence="14">The sequence shown here is derived from an EMBL/GenBank/DDBJ whole genome shotgun (WGS) entry which is preliminary data.</text>
</comment>
<comment type="catalytic activity">
    <reaction evidence="9 10 11">
        <text>adenosine(37) in tRNA + dimethylallyl diphosphate = N(6)-dimethylallyladenosine(37) in tRNA + diphosphate</text>
        <dbReference type="Rhea" id="RHEA:26482"/>
        <dbReference type="Rhea" id="RHEA-COMP:10162"/>
        <dbReference type="Rhea" id="RHEA-COMP:10375"/>
        <dbReference type="ChEBI" id="CHEBI:33019"/>
        <dbReference type="ChEBI" id="CHEBI:57623"/>
        <dbReference type="ChEBI" id="CHEBI:74411"/>
        <dbReference type="ChEBI" id="CHEBI:74415"/>
        <dbReference type="EC" id="2.5.1.75"/>
    </reaction>
</comment>
<dbReference type="InterPro" id="IPR027417">
    <property type="entry name" value="P-loop_NTPase"/>
</dbReference>
<keyword evidence="5 10" id="KW-0819">tRNA processing</keyword>
<evidence type="ECO:0000256" key="10">
    <source>
        <dbReference type="HAMAP-Rule" id="MF_00185"/>
    </source>
</evidence>
<feature type="site" description="Interaction with substrate tRNA" evidence="10">
    <location>
        <position position="106"/>
    </location>
</feature>
<keyword evidence="15" id="KW-1185">Reference proteome</keyword>
<dbReference type="Gene3D" id="1.10.20.140">
    <property type="match status" value="1"/>
</dbReference>
<dbReference type="Proteomes" id="UP000295765">
    <property type="component" value="Unassembled WGS sequence"/>
</dbReference>
<feature type="region of interest" description="Interaction with substrate tRNA" evidence="10">
    <location>
        <begin position="40"/>
        <end position="43"/>
    </location>
</feature>
<dbReference type="SUPFAM" id="SSF52540">
    <property type="entry name" value="P-loop containing nucleoside triphosphate hydrolases"/>
    <property type="match status" value="1"/>
</dbReference>
<keyword evidence="6 10" id="KW-0547">Nucleotide-binding</keyword>
<evidence type="ECO:0000256" key="6">
    <source>
        <dbReference type="ARBA" id="ARBA00022741"/>
    </source>
</evidence>
<protein>
    <recommendedName>
        <fullName evidence="10">tRNA dimethylallyltransferase</fullName>
        <ecNumber evidence="10">2.5.1.75</ecNumber>
    </recommendedName>
    <alternativeName>
        <fullName evidence="10">Dimethylallyl diphosphate:tRNA dimethylallyltransferase</fullName>
        <shortName evidence="10">DMAPP:tRNA dimethylallyltransferase</shortName>
        <shortName evidence="10">DMATase</shortName>
    </alternativeName>
    <alternativeName>
        <fullName evidence="10">Isopentenyl-diphosphate:tRNA isopentenyltransferase</fullName>
        <shortName evidence="10">IPP transferase</shortName>
        <shortName evidence="10">IPPT</shortName>
        <shortName evidence="10">IPTase</shortName>
    </alternativeName>
</protein>
<dbReference type="InterPro" id="IPR018022">
    <property type="entry name" value="IPT"/>
</dbReference>
<evidence type="ECO:0000313" key="15">
    <source>
        <dbReference type="Proteomes" id="UP000295765"/>
    </source>
</evidence>
<evidence type="ECO:0000256" key="3">
    <source>
        <dbReference type="ARBA" id="ARBA00005842"/>
    </source>
</evidence>
<evidence type="ECO:0000256" key="5">
    <source>
        <dbReference type="ARBA" id="ARBA00022694"/>
    </source>
</evidence>
<feature type="region of interest" description="Interaction with substrate tRNA" evidence="10">
    <location>
        <begin position="164"/>
        <end position="168"/>
    </location>
</feature>
<dbReference type="AlphaFoldDB" id="A0A4R2KZS7"/>
<evidence type="ECO:0000256" key="9">
    <source>
        <dbReference type="ARBA" id="ARBA00049563"/>
    </source>
</evidence>
<comment type="caution">
    <text evidence="10">Lacks conserved residue(s) required for the propagation of feature annotation.</text>
</comment>
<feature type="binding site" evidence="10">
    <location>
        <begin position="17"/>
        <end position="22"/>
    </location>
    <ligand>
        <name>substrate</name>
    </ligand>
</feature>
<name>A0A4R2KZS7_9GAMM</name>
<evidence type="ECO:0000313" key="14">
    <source>
        <dbReference type="EMBL" id="TCO76969.1"/>
    </source>
</evidence>
<dbReference type="Gene3D" id="3.40.50.300">
    <property type="entry name" value="P-loop containing nucleotide triphosphate hydrolases"/>
    <property type="match status" value="1"/>
</dbReference>
<dbReference type="EMBL" id="SLWY01000027">
    <property type="protein sequence ID" value="TCO76969.1"/>
    <property type="molecule type" value="Genomic_DNA"/>
</dbReference>
<keyword evidence="8 10" id="KW-0460">Magnesium</keyword>
<dbReference type="PANTHER" id="PTHR11088:SF60">
    <property type="entry name" value="TRNA DIMETHYLALLYLTRANSFERASE"/>
    <property type="match status" value="1"/>
</dbReference>
<sequence length="317" mass="34822">MAMSAPHPAVVCLMGPTACGKTDLAVELVRRGPFEIVSVDSALVYRGMDIGTAKPDAATLARAPHRLIDLLDPAERYSAGRFRADALQAIDEIIAAGRIPLLVGGTLLYFRALMHGLAALPTADAALRARLAADFAAHGAPALHARLAQVDPHAAARIHPHDVQRIGRALEVYELTGTALSEQWQTARGEVPALRWVCFALAPPARETLHARIERRFDHMLEAGFVAEVERLRARGDLHPDLPSMRAVGYRQVWEHLDGLTDRAAMRQRALAATRQFAKRQLTWLRAERQAIWLDSQAPALLRNVFERLRSEGIVPG</sequence>
<dbReference type="GO" id="GO:0052381">
    <property type="term" value="F:tRNA dimethylallyltransferase activity"/>
    <property type="evidence" value="ECO:0007669"/>
    <property type="project" value="UniProtKB-UniRule"/>
</dbReference>
<keyword evidence="4 10" id="KW-0808">Transferase</keyword>
<keyword evidence="7 10" id="KW-0067">ATP-binding</keyword>
<comment type="subunit">
    <text evidence="10">Monomer.</text>
</comment>
<dbReference type="InterPro" id="IPR039657">
    <property type="entry name" value="Dimethylallyltransferase"/>
</dbReference>
<dbReference type="EC" id="2.5.1.75" evidence="10"/>
<dbReference type="GO" id="GO:0005524">
    <property type="term" value="F:ATP binding"/>
    <property type="evidence" value="ECO:0007669"/>
    <property type="project" value="UniProtKB-UniRule"/>
</dbReference>
<evidence type="ECO:0000256" key="11">
    <source>
        <dbReference type="RuleBase" id="RU003783"/>
    </source>
</evidence>
<evidence type="ECO:0000256" key="7">
    <source>
        <dbReference type="ARBA" id="ARBA00022840"/>
    </source>
</evidence>
<dbReference type="PANTHER" id="PTHR11088">
    <property type="entry name" value="TRNA DIMETHYLALLYLTRANSFERASE"/>
    <property type="match status" value="1"/>
</dbReference>
<dbReference type="HAMAP" id="MF_00185">
    <property type="entry name" value="IPP_trans"/>
    <property type="match status" value="1"/>
</dbReference>
<evidence type="ECO:0000256" key="2">
    <source>
        <dbReference type="ARBA" id="ARBA00003213"/>
    </source>
</evidence>
<feature type="site" description="Interaction with substrate tRNA" evidence="10">
    <location>
        <position position="128"/>
    </location>
</feature>
<accession>A0A4R2KZS7</accession>
<feature type="binding site" evidence="10">
    <location>
        <begin position="15"/>
        <end position="22"/>
    </location>
    <ligand>
        <name>ATP</name>
        <dbReference type="ChEBI" id="CHEBI:30616"/>
    </ligand>
</feature>
<dbReference type="NCBIfam" id="TIGR00174">
    <property type="entry name" value="miaA"/>
    <property type="match status" value="1"/>
</dbReference>
<dbReference type="Pfam" id="PF01715">
    <property type="entry name" value="IPPT"/>
    <property type="match status" value="1"/>
</dbReference>
<proteinExistence type="inferred from homology"/>
<evidence type="ECO:0000256" key="1">
    <source>
        <dbReference type="ARBA" id="ARBA00001946"/>
    </source>
</evidence>
<reference evidence="14 15" key="1">
    <citation type="submission" date="2019-03" db="EMBL/GenBank/DDBJ databases">
        <title>Genomic Encyclopedia of Type Strains, Phase IV (KMG-IV): sequencing the most valuable type-strain genomes for metagenomic binning, comparative biology and taxonomic classification.</title>
        <authorList>
            <person name="Goeker M."/>
        </authorList>
    </citation>
    <scope>NUCLEOTIDE SEQUENCE [LARGE SCALE GENOMIC DNA]</scope>
    <source>
        <strain evidence="14 15">DSM 25287</strain>
    </source>
</reference>